<evidence type="ECO:0000313" key="9">
    <source>
        <dbReference type="Proteomes" id="UP000887226"/>
    </source>
</evidence>
<organism evidence="8 9">
    <name type="scientific">Calycina marina</name>
    <dbReference type="NCBI Taxonomy" id="1763456"/>
    <lineage>
        <taxon>Eukaryota</taxon>
        <taxon>Fungi</taxon>
        <taxon>Dikarya</taxon>
        <taxon>Ascomycota</taxon>
        <taxon>Pezizomycotina</taxon>
        <taxon>Leotiomycetes</taxon>
        <taxon>Helotiales</taxon>
        <taxon>Pezizellaceae</taxon>
        <taxon>Calycina</taxon>
    </lineage>
</organism>
<feature type="region of interest" description="Disordered" evidence="5">
    <location>
        <begin position="331"/>
        <end position="394"/>
    </location>
</feature>
<dbReference type="GO" id="GO:0000155">
    <property type="term" value="F:phosphorelay sensor kinase activity"/>
    <property type="evidence" value="ECO:0007669"/>
    <property type="project" value="InterPro"/>
</dbReference>
<dbReference type="InterPro" id="IPR003018">
    <property type="entry name" value="GAF"/>
</dbReference>
<dbReference type="InterPro" id="IPR036890">
    <property type="entry name" value="HATPase_C_sf"/>
</dbReference>
<sequence>MPSKLSSETARQRELYKYWQPTHASVFPKAEYDSTFNSNNYQPRASYDAALTAYAQLGALRCNAKRGMVSVVDATHQYIIAESTKSLSLQHGKALDPKDQLWFGLRAIPRHLGICAAALGDFTVIESNDSPLSDSRHNYKYVIEDLEKDVRFEHQPFVRGAPFLRFYAGVPIRSPAGYLIGIFSIVDDKPRHDFTNADVEILKDLAATVMDHLVLGALRGQQSRSAQMVKGLGLFVEGKKTMRDWWLTSGHLGKGPAAIDGSRGEWTLDDQADAEFGVQRVNTFDVFGRPSPGASIPEPQSIEFSIDGSNGGKIGNDSLDTLSITSTLIESPPSAVQQPVTSCTSPQGTTQLQPENGKHSTCTASTYTAKNNLNTKPPHNSDDDGNGPSSPEDAHSIYLRASHLIRESLSVEGCAFLDASVTVFENSMVKVAAGAGTLFVPSESKALCGSSERDDTEHTSSASSSPQFETLCEVLGLSVKNVVGNIDTVDQGFSFPADLLQRCLVRYPQGKIFNFEDDGTMSSSEDDEGNVKTVKHVKRKARRTRMKPTEQKDNARMIAVLPGVRSVAFLPLWDSDTKRWSAAGFVWTRDPIRILDAKEDLGYLSSFCNNIMAENRRINAKRADTMKGNFISSVSHELRSPLHGILASAEHLQDMSLGAAAEELISMINSCSKMLMDTIDSVLDFTKLNNAKKPESILSQGAKSPDNKQPFDSAMETTEVDLSALTEEVVGNILSGYNFGKAKSDHSTVPVRTLSTSSSVPEKLVSEVLVLVSIDPRADWVFKTQPGTWRRVLMNLFGNALKYTKTGRIQVDLACHDKTSEQGLTTSSIVLSVYDTGVGISPDFLKHHLFTPFSQEDSLAPGTGLGLSIVRQLVEELSGQIEMKSEKDAGTEATVRVTFHQSSQSNTSCSALSSPIRNLTKGLEGMSACLLGFDISPNIEDVATGILSIRAEQTLSLKAVLTRFLRGWCGMELQAATALDSVSPDIYITLDTAFEAILHKRDLQGSDPSTNAIGTTCILVLCTTSTFPEQAVLESQCCVVFVEQPFGPHKFAKALNTVFKKAASRRNSSSMNELELPLPNTLRPRLVPSATVSSAEITTVNVESSNEQIAPDRPVQLLDKEKLEVATGVISLQPKRPTVLLVDDNAINLKLLVMYMGKLGFPFKTATDGLEALLTFQNRPGDIKIILMDISMPVMDGLTSTREIRKYEHEHKLNPCTIIAVTGAASDDAQREATLSGIDQFITKPVPLKKLKSTIEMWESKQDDPDRPSDGEPL</sequence>
<dbReference type="Gene3D" id="3.30.450.40">
    <property type="match status" value="1"/>
</dbReference>
<dbReference type="Gene3D" id="3.40.50.2300">
    <property type="match status" value="1"/>
</dbReference>
<keyword evidence="1 4" id="KW-0597">Phosphoprotein</keyword>
<dbReference type="Gene3D" id="1.10.287.130">
    <property type="match status" value="1"/>
</dbReference>
<feature type="compositionally biased region" description="Polar residues" evidence="5">
    <location>
        <begin position="331"/>
        <end position="378"/>
    </location>
</feature>
<dbReference type="PANTHER" id="PTHR43719:SF11">
    <property type="entry name" value="HISTIDINE KINASE_RESPONSE REGULATOR, PUTATIVE-RELATED"/>
    <property type="match status" value="1"/>
</dbReference>
<dbReference type="InterPro" id="IPR001789">
    <property type="entry name" value="Sig_transdc_resp-reg_receiver"/>
</dbReference>
<dbReference type="InterPro" id="IPR003661">
    <property type="entry name" value="HisK_dim/P_dom"/>
</dbReference>
<comment type="caution">
    <text evidence="8">The sequence shown here is derived from an EMBL/GenBank/DDBJ whole genome shotgun (WGS) entry which is preliminary data.</text>
</comment>
<gene>
    <name evidence="8" type="ORF">BJ878DRAFT_527708</name>
</gene>
<dbReference type="InterPro" id="IPR029016">
    <property type="entry name" value="GAF-like_dom_sf"/>
</dbReference>
<dbReference type="CDD" id="cd17546">
    <property type="entry name" value="REC_hyHK_CKI1_RcsC-like"/>
    <property type="match status" value="1"/>
</dbReference>
<feature type="domain" description="Response regulatory" evidence="7">
    <location>
        <begin position="1138"/>
        <end position="1259"/>
    </location>
</feature>
<accession>A0A9P8CAS4</accession>
<dbReference type="SMART" id="SM00448">
    <property type="entry name" value="REC"/>
    <property type="match status" value="1"/>
</dbReference>
<dbReference type="SMART" id="SM00387">
    <property type="entry name" value="HATPase_c"/>
    <property type="match status" value="1"/>
</dbReference>
<evidence type="ECO:0000256" key="4">
    <source>
        <dbReference type="PROSITE-ProRule" id="PRU00169"/>
    </source>
</evidence>
<evidence type="ECO:0000256" key="1">
    <source>
        <dbReference type="ARBA" id="ARBA00022553"/>
    </source>
</evidence>
<dbReference type="SMART" id="SM00388">
    <property type="entry name" value="HisKA"/>
    <property type="match status" value="1"/>
</dbReference>
<evidence type="ECO:0000256" key="5">
    <source>
        <dbReference type="SAM" id="MobiDB-lite"/>
    </source>
</evidence>
<dbReference type="InterPro" id="IPR011006">
    <property type="entry name" value="CheY-like_superfamily"/>
</dbReference>
<evidence type="ECO:0000259" key="7">
    <source>
        <dbReference type="PROSITE" id="PS50110"/>
    </source>
</evidence>
<dbReference type="PRINTS" id="PR00344">
    <property type="entry name" value="BCTRLSENSOR"/>
</dbReference>
<keyword evidence="2" id="KW-0808">Transferase</keyword>
<dbReference type="InterPro" id="IPR003594">
    <property type="entry name" value="HATPase_dom"/>
</dbReference>
<dbReference type="OrthoDB" id="303614at2759"/>
<dbReference type="Pfam" id="PF01590">
    <property type="entry name" value="GAF"/>
    <property type="match status" value="1"/>
</dbReference>
<dbReference type="FunFam" id="3.30.450.40:FF:000083">
    <property type="entry name" value="Sensor histidine kinase/response regulator, putative (AFU_orthologue AFUA_4G00660)"/>
    <property type="match status" value="1"/>
</dbReference>
<name>A0A9P8CAS4_9HELO</name>
<dbReference type="SUPFAM" id="SSF55874">
    <property type="entry name" value="ATPase domain of HSP90 chaperone/DNA topoisomerase II/histidine kinase"/>
    <property type="match status" value="1"/>
</dbReference>
<evidence type="ECO:0000256" key="3">
    <source>
        <dbReference type="ARBA" id="ARBA00022777"/>
    </source>
</evidence>
<dbReference type="InterPro" id="IPR050956">
    <property type="entry name" value="2C_system_His_kinase"/>
</dbReference>
<reference evidence="8" key="1">
    <citation type="journal article" date="2021" name="IMA Fungus">
        <title>Genomic characterization of three marine fungi, including Emericellopsis atlantica sp. nov. with signatures of a generalist lifestyle and marine biomass degradation.</title>
        <authorList>
            <person name="Hagestad O.C."/>
            <person name="Hou L."/>
            <person name="Andersen J.H."/>
            <person name="Hansen E.H."/>
            <person name="Altermark B."/>
            <person name="Li C."/>
            <person name="Kuhnert E."/>
            <person name="Cox R.J."/>
            <person name="Crous P.W."/>
            <person name="Spatafora J.W."/>
            <person name="Lail K."/>
            <person name="Amirebrahimi M."/>
            <person name="Lipzen A."/>
            <person name="Pangilinan J."/>
            <person name="Andreopoulos W."/>
            <person name="Hayes R.D."/>
            <person name="Ng V."/>
            <person name="Grigoriev I.V."/>
            <person name="Jackson S.A."/>
            <person name="Sutton T.D.S."/>
            <person name="Dobson A.D.W."/>
            <person name="Rama T."/>
        </authorList>
    </citation>
    <scope>NUCLEOTIDE SEQUENCE</scope>
    <source>
        <strain evidence="8">TRa3180A</strain>
    </source>
</reference>
<feature type="modified residue" description="4-aspartylphosphate" evidence="4">
    <location>
        <position position="1189"/>
    </location>
</feature>
<evidence type="ECO:0000256" key="2">
    <source>
        <dbReference type="ARBA" id="ARBA00022679"/>
    </source>
</evidence>
<dbReference type="Proteomes" id="UP000887226">
    <property type="component" value="Unassembled WGS sequence"/>
</dbReference>
<evidence type="ECO:0000313" key="8">
    <source>
        <dbReference type="EMBL" id="KAG9240179.1"/>
    </source>
</evidence>
<keyword evidence="3" id="KW-0418">Kinase</keyword>
<dbReference type="SUPFAM" id="SSF47384">
    <property type="entry name" value="Homodimeric domain of signal transducing histidine kinase"/>
    <property type="match status" value="1"/>
</dbReference>
<dbReference type="Pfam" id="PF00072">
    <property type="entry name" value="Response_reg"/>
    <property type="match status" value="1"/>
</dbReference>
<dbReference type="SUPFAM" id="SSF52172">
    <property type="entry name" value="CheY-like"/>
    <property type="match status" value="1"/>
</dbReference>
<dbReference type="SUPFAM" id="SSF55781">
    <property type="entry name" value="GAF domain-like"/>
    <property type="match status" value="1"/>
</dbReference>
<protein>
    <submittedName>
        <fullName evidence="8">Uncharacterized protein</fullName>
    </submittedName>
</protein>
<dbReference type="InterPro" id="IPR004358">
    <property type="entry name" value="Sig_transdc_His_kin-like_C"/>
</dbReference>
<dbReference type="Pfam" id="PF02518">
    <property type="entry name" value="HATPase_c"/>
    <property type="match status" value="1"/>
</dbReference>
<dbReference type="Gene3D" id="3.30.565.10">
    <property type="entry name" value="Histidine kinase-like ATPase, C-terminal domain"/>
    <property type="match status" value="1"/>
</dbReference>
<dbReference type="Pfam" id="PF00512">
    <property type="entry name" value="HisKA"/>
    <property type="match status" value="1"/>
</dbReference>
<dbReference type="EMBL" id="MU254552">
    <property type="protein sequence ID" value="KAG9240179.1"/>
    <property type="molecule type" value="Genomic_DNA"/>
</dbReference>
<proteinExistence type="predicted"/>
<evidence type="ECO:0000259" key="6">
    <source>
        <dbReference type="PROSITE" id="PS50109"/>
    </source>
</evidence>
<dbReference type="PROSITE" id="PS50109">
    <property type="entry name" value="HIS_KIN"/>
    <property type="match status" value="1"/>
</dbReference>
<dbReference type="InterPro" id="IPR005467">
    <property type="entry name" value="His_kinase_dom"/>
</dbReference>
<dbReference type="PROSITE" id="PS50110">
    <property type="entry name" value="RESPONSE_REGULATORY"/>
    <property type="match status" value="1"/>
</dbReference>
<dbReference type="CDD" id="cd00082">
    <property type="entry name" value="HisKA"/>
    <property type="match status" value="1"/>
</dbReference>
<dbReference type="AlphaFoldDB" id="A0A9P8CAS4"/>
<keyword evidence="9" id="KW-1185">Reference proteome</keyword>
<feature type="domain" description="Histidine kinase" evidence="6">
    <location>
        <begin position="633"/>
        <end position="901"/>
    </location>
</feature>
<dbReference type="PANTHER" id="PTHR43719">
    <property type="entry name" value="TWO-COMPONENT HISTIDINE KINASE"/>
    <property type="match status" value="1"/>
</dbReference>
<dbReference type="InterPro" id="IPR036097">
    <property type="entry name" value="HisK_dim/P_sf"/>
</dbReference>